<dbReference type="Gene3D" id="3.40.50.1100">
    <property type="match status" value="2"/>
</dbReference>
<accession>A0A9W9FUN2</accession>
<dbReference type="InterPro" id="IPR001763">
    <property type="entry name" value="Rhodanese-like_dom"/>
</dbReference>
<dbReference type="PANTHER" id="PTHR10314">
    <property type="entry name" value="CYSTATHIONINE BETA-SYNTHASE"/>
    <property type="match status" value="1"/>
</dbReference>
<evidence type="ECO:0000313" key="2">
    <source>
        <dbReference type="EMBL" id="KAJ5106688.1"/>
    </source>
</evidence>
<keyword evidence="3" id="KW-1185">Reference proteome</keyword>
<dbReference type="InterPro" id="IPR050214">
    <property type="entry name" value="Cys_Synth/Cystath_Beta-Synth"/>
</dbReference>
<dbReference type="InterPro" id="IPR036873">
    <property type="entry name" value="Rhodanese-like_dom_sf"/>
</dbReference>
<sequence length="517" mass="57480">MAATNPLNVFKGSDSLAQYFDPDNAPPVPLVELPDSLNPLRADGVRIYAKMLTALPAQNVKSLPALNMLHTADDSIHDQQIVEASSGSTILSLGMLSRGLWGHENTVAYVTNKSRRSQLDMLRFFGIKCMLYGGISQQNPMDPRGIVQRLQRLEAESSDVYNCKQYHSEKNWESHVRWTGPQIWKQLPEITLFCSTVGTAGCIVGVGKYLKPLKPSVKVLGVYNVQGDHTPGPRARTGFEHNPFPWQGIIDDYQEVKSVDAYRASMELSRHGIIAGPSSGQALHGLIAHVKEMKAAGRLNELVDAETKEIHCAFVCADLPYQYIDGYHAKLPESEFPTISDQHLLNCDQDYYDKAWFLIPEHAMAFFSKHNVTSPLFCPSPSKNSLCQECHCGSHVPNGDSSDSDALTLIDFRPKAAFDQGHIKGSKSLPLSETIDDFFGDSYAVEKRWLELSDLLAREPWLLEKTPGPVLIVCTEGDTGRMAASMLRARGREAFSLEGGFEAITAYERGERRVYFR</sequence>
<feature type="domain" description="Rhodanese" evidence="1">
    <location>
        <begin position="403"/>
        <end position="509"/>
    </location>
</feature>
<name>A0A9W9FUN2_9EURO</name>
<evidence type="ECO:0000259" key="1">
    <source>
        <dbReference type="PROSITE" id="PS50206"/>
    </source>
</evidence>
<dbReference type="Gene3D" id="3.40.250.10">
    <property type="entry name" value="Rhodanese-like domain"/>
    <property type="match status" value="1"/>
</dbReference>
<dbReference type="SMART" id="SM00450">
    <property type="entry name" value="RHOD"/>
    <property type="match status" value="1"/>
</dbReference>
<dbReference type="AlphaFoldDB" id="A0A9W9FUN2"/>
<dbReference type="InterPro" id="IPR036052">
    <property type="entry name" value="TrpB-like_PALP_sf"/>
</dbReference>
<proteinExistence type="predicted"/>
<dbReference type="InterPro" id="IPR001926">
    <property type="entry name" value="TrpB-like_PALP"/>
</dbReference>
<gene>
    <name evidence="2" type="ORF">N7456_003363</name>
</gene>
<dbReference type="Pfam" id="PF00581">
    <property type="entry name" value="Rhodanese"/>
    <property type="match status" value="1"/>
</dbReference>
<dbReference type="Proteomes" id="UP001149165">
    <property type="component" value="Unassembled WGS sequence"/>
</dbReference>
<evidence type="ECO:0000313" key="3">
    <source>
        <dbReference type="Proteomes" id="UP001149165"/>
    </source>
</evidence>
<comment type="caution">
    <text evidence="2">The sequence shown here is derived from an EMBL/GenBank/DDBJ whole genome shotgun (WGS) entry which is preliminary data.</text>
</comment>
<dbReference type="OrthoDB" id="10259545at2759"/>
<reference evidence="2" key="1">
    <citation type="submission" date="2022-11" db="EMBL/GenBank/DDBJ databases">
        <authorList>
            <person name="Petersen C."/>
        </authorList>
    </citation>
    <scope>NUCLEOTIDE SEQUENCE</scope>
    <source>
        <strain evidence="2">IBT 30069</strain>
    </source>
</reference>
<organism evidence="2 3">
    <name type="scientific">Penicillium angulare</name>
    <dbReference type="NCBI Taxonomy" id="116970"/>
    <lineage>
        <taxon>Eukaryota</taxon>
        <taxon>Fungi</taxon>
        <taxon>Dikarya</taxon>
        <taxon>Ascomycota</taxon>
        <taxon>Pezizomycotina</taxon>
        <taxon>Eurotiomycetes</taxon>
        <taxon>Eurotiomycetidae</taxon>
        <taxon>Eurotiales</taxon>
        <taxon>Aspergillaceae</taxon>
        <taxon>Penicillium</taxon>
    </lineage>
</organism>
<dbReference type="EMBL" id="JAPQKH010000003">
    <property type="protein sequence ID" value="KAJ5106688.1"/>
    <property type="molecule type" value="Genomic_DNA"/>
</dbReference>
<protein>
    <recommendedName>
        <fullName evidence="1">Rhodanese domain-containing protein</fullName>
    </recommendedName>
</protein>
<dbReference type="SUPFAM" id="SSF52821">
    <property type="entry name" value="Rhodanese/Cell cycle control phosphatase"/>
    <property type="match status" value="1"/>
</dbReference>
<dbReference type="SUPFAM" id="SSF53686">
    <property type="entry name" value="Tryptophan synthase beta subunit-like PLP-dependent enzymes"/>
    <property type="match status" value="1"/>
</dbReference>
<dbReference type="PROSITE" id="PS50206">
    <property type="entry name" value="RHODANESE_3"/>
    <property type="match status" value="1"/>
</dbReference>
<dbReference type="CDD" id="cd00158">
    <property type="entry name" value="RHOD"/>
    <property type="match status" value="1"/>
</dbReference>
<reference evidence="2" key="2">
    <citation type="journal article" date="2023" name="IMA Fungus">
        <title>Comparative genomic study of the Penicillium genus elucidates a diverse pangenome and 15 lateral gene transfer events.</title>
        <authorList>
            <person name="Petersen C."/>
            <person name="Sorensen T."/>
            <person name="Nielsen M.R."/>
            <person name="Sondergaard T.E."/>
            <person name="Sorensen J.L."/>
            <person name="Fitzpatrick D.A."/>
            <person name="Frisvad J.C."/>
            <person name="Nielsen K.L."/>
        </authorList>
    </citation>
    <scope>NUCLEOTIDE SEQUENCE</scope>
    <source>
        <strain evidence="2">IBT 30069</strain>
    </source>
</reference>
<dbReference type="Pfam" id="PF00291">
    <property type="entry name" value="PALP"/>
    <property type="match status" value="1"/>
</dbReference>